<sequence length="42" mass="4985">MPFIMQRSMAGIAFLYMNKYTGVEWLAELINDVVKNRFLNRC</sequence>
<proteinExistence type="predicted"/>
<evidence type="ECO:0000313" key="2">
    <source>
        <dbReference type="Proteomes" id="UP000191931"/>
    </source>
</evidence>
<reference evidence="1 2" key="1">
    <citation type="submission" date="2017-03" db="EMBL/GenBank/DDBJ databases">
        <authorList>
            <person name="Afonso C.L."/>
            <person name="Miller P.J."/>
            <person name="Scott M.A."/>
            <person name="Spackman E."/>
            <person name="Goraichik I."/>
            <person name="Dimitrov K.M."/>
            <person name="Suarez D.L."/>
            <person name="Swayne D.E."/>
        </authorList>
    </citation>
    <scope>NUCLEOTIDE SEQUENCE [LARGE SCALE GENOMIC DNA]</scope>
    <source>
        <strain evidence="1">PRJEB14757</strain>
    </source>
</reference>
<evidence type="ECO:0000313" key="1">
    <source>
        <dbReference type="EMBL" id="SLM32291.1"/>
    </source>
</evidence>
<protein>
    <submittedName>
        <fullName evidence="1">Uncharacterized protein</fullName>
    </submittedName>
</protein>
<dbReference type="STRING" id="1246637.MTBBW1_620034"/>
<accession>A0A1W1HIG6</accession>
<name>A0A1W1HIG6_9BACT</name>
<keyword evidence="2" id="KW-1185">Reference proteome</keyword>
<organism evidence="1 2">
    <name type="scientific">Desulfamplus magnetovallimortis</name>
    <dbReference type="NCBI Taxonomy" id="1246637"/>
    <lineage>
        <taxon>Bacteria</taxon>
        <taxon>Pseudomonadati</taxon>
        <taxon>Thermodesulfobacteriota</taxon>
        <taxon>Desulfobacteria</taxon>
        <taxon>Desulfobacterales</taxon>
        <taxon>Desulfobacteraceae</taxon>
        <taxon>Desulfamplus</taxon>
    </lineage>
</organism>
<dbReference type="Proteomes" id="UP000191931">
    <property type="component" value="Unassembled WGS sequence"/>
</dbReference>
<gene>
    <name evidence="1" type="ORF">MTBBW1_620034</name>
</gene>
<dbReference type="EMBL" id="FWEV01000306">
    <property type="protein sequence ID" value="SLM32291.1"/>
    <property type="molecule type" value="Genomic_DNA"/>
</dbReference>
<dbReference type="AlphaFoldDB" id="A0A1W1HIG6"/>